<dbReference type="InterPro" id="IPR001128">
    <property type="entry name" value="Cyt_P450"/>
</dbReference>
<dbReference type="SUPFAM" id="SSF48264">
    <property type="entry name" value="Cytochrome P450"/>
    <property type="match status" value="1"/>
</dbReference>
<dbReference type="InterPro" id="IPR050121">
    <property type="entry name" value="Cytochrome_P450_monoxygenase"/>
</dbReference>
<dbReference type="InterPro" id="IPR002401">
    <property type="entry name" value="Cyt_P450_E_grp-I"/>
</dbReference>
<keyword evidence="3 6" id="KW-0349">Heme</keyword>
<dbReference type="GeneID" id="59300427"/>
<dbReference type="Gene3D" id="1.10.630.10">
    <property type="entry name" value="Cytochrome P450"/>
    <property type="match status" value="1"/>
</dbReference>
<keyword evidence="8" id="KW-0472">Membrane</keyword>
<dbReference type="GO" id="GO:0016705">
    <property type="term" value="F:oxidoreductase activity, acting on paired donors, with incorporation or reduction of molecular oxygen"/>
    <property type="evidence" value="ECO:0007669"/>
    <property type="project" value="InterPro"/>
</dbReference>
<dbReference type="InterPro" id="IPR017972">
    <property type="entry name" value="Cyt_P450_CS"/>
</dbReference>
<dbReference type="PRINTS" id="PR00385">
    <property type="entry name" value="P450"/>
</dbReference>
<keyword evidence="7" id="KW-0560">Oxidoreductase</keyword>
<keyword evidence="8" id="KW-1133">Transmembrane helix</keyword>
<evidence type="ECO:0000256" key="7">
    <source>
        <dbReference type="RuleBase" id="RU000461"/>
    </source>
</evidence>
<dbReference type="Proteomes" id="UP000530670">
    <property type="component" value="Unassembled WGS sequence"/>
</dbReference>
<gene>
    <name evidence="9" type="ORF">FTJAE_2007</name>
</gene>
<dbReference type="PRINTS" id="PR00463">
    <property type="entry name" value="EP450I"/>
</dbReference>
<keyword evidence="10" id="KW-1185">Reference proteome</keyword>
<comment type="caution">
    <text evidence="9">The sequence shown here is derived from an EMBL/GenBank/DDBJ whole genome shotgun (WGS) entry which is preliminary data.</text>
</comment>
<feature type="transmembrane region" description="Helical" evidence="8">
    <location>
        <begin position="43"/>
        <end position="62"/>
    </location>
</feature>
<evidence type="ECO:0000256" key="8">
    <source>
        <dbReference type="SAM" id="Phobius"/>
    </source>
</evidence>
<comment type="cofactor">
    <cofactor evidence="1 6">
        <name>heme</name>
        <dbReference type="ChEBI" id="CHEBI:30413"/>
    </cofactor>
</comment>
<dbReference type="GO" id="GO:0004497">
    <property type="term" value="F:monooxygenase activity"/>
    <property type="evidence" value="ECO:0007669"/>
    <property type="project" value="UniProtKB-KW"/>
</dbReference>
<proteinExistence type="inferred from homology"/>
<keyword evidence="8" id="KW-0812">Transmembrane</keyword>
<evidence type="ECO:0000256" key="4">
    <source>
        <dbReference type="ARBA" id="ARBA00022723"/>
    </source>
</evidence>
<evidence type="ECO:0000256" key="5">
    <source>
        <dbReference type="ARBA" id="ARBA00023004"/>
    </source>
</evidence>
<dbReference type="GO" id="GO:0020037">
    <property type="term" value="F:heme binding"/>
    <property type="evidence" value="ECO:0007669"/>
    <property type="project" value="InterPro"/>
</dbReference>
<name>A0A8H5S9Q1_9HYPO</name>
<dbReference type="EMBL" id="JAAQRI010000035">
    <property type="protein sequence ID" value="KAF5646717.1"/>
    <property type="molecule type" value="Genomic_DNA"/>
</dbReference>
<evidence type="ECO:0000256" key="3">
    <source>
        <dbReference type="ARBA" id="ARBA00022617"/>
    </source>
</evidence>
<evidence type="ECO:0000256" key="2">
    <source>
        <dbReference type="ARBA" id="ARBA00010617"/>
    </source>
</evidence>
<evidence type="ECO:0000256" key="6">
    <source>
        <dbReference type="PIRSR" id="PIRSR602401-1"/>
    </source>
</evidence>
<evidence type="ECO:0000313" key="10">
    <source>
        <dbReference type="Proteomes" id="UP000530670"/>
    </source>
</evidence>
<dbReference type="AlphaFoldDB" id="A0A8H5S9Q1"/>
<dbReference type="GO" id="GO:0005506">
    <property type="term" value="F:iron ion binding"/>
    <property type="evidence" value="ECO:0007669"/>
    <property type="project" value="InterPro"/>
</dbReference>
<organism evidence="9 10">
    <name type="scientific">Fusarium tjaetaba</name>
    <dbReference type="NCBI Taxonomy" id="1567544"/>
    <lineage>
        <taxon>Eukaryota</taxon>
        <taxon>Fungi</taxon>
        <taxon>Dikarya</taxon>
        <taxon>Ascomycota</taxon>
        <taxon>Pezizomycotina</taxon>
        <taxon>Sordariomycetes</taxon>
        <taxon>Hypocreomycetidae</taxon>
        <taxon>Hypocreales</taxon>
        <taxon>Nectriaceae</taxon>
        <taxon>Fusarium</taxon>
        <taxon>Fusarium fujikuroi species complex</taxon>
    </lineage>
</organism>
<keyword evidence="5 6" id="KW-0408">Iron</keyword>
<dbReference type="RefSeq" id="XP_037210967.1">
    <property type="nucleotide sequence ID" value="XM_037348157.1"/>
</dbReference>
<feature type="binding site" description="axial binding residue" evidence="6">
    <location>
        <position position="494"/>
    </location>
    <ligand>
        <name>heme</name>
        <dbReference type="ChEBI" id="CHEBI:30413"/>
    </ligand>
    <ligandPart>
        <name>Fe</name>
        <dbReference type="ChEBI" id="CHEBI:18248"/>
    </ligandPart>
</feature>
<comment type="similarity">
    <text evidence="2 7">Belongs to the cytochrome P450 family.</text>
</comment>
<keyword evidence="4 6" id="KW-0479">Metal-binding</keyword>
<accession>A0A8H5S9Q1</accession>
<dbReference type="OrthoDB" id="1470350at2759"/>
<dbReference type="PANTHER" id="PTHR24305:SF166">
    <property type="entry name" value="CYTOCHROME P450 12A4, MITOCHONDRIAL-RELATED"/>
    <property type="match status" value="1"/>
</dbReference>
<dbReference type="PROSITE" id="PS00086">
    <property type="entry name" value="CYTOCHROME_P450"/>
    <property type="match status" value="1"/>
</dbReference>
<protein>
    <submittedName>
        <fullName evidence="9">Cytochrome P450 monooxygenase 3A19</fullName>
    </submittedName>
</protein>
<dbReference type="Pfam" id="PF00067">
    <property type="entry name" value="p450"/>
    <property type="match status" value="1"/>
</dbReference>
<evidence type="ECO:0000313" key="9">
    <source>
        <dbReference type="EMBL" id="KAF5646717.1"/>
    </source>
</evidence>
<reference evidence="9 10" key="1">
    <citation type="submission" date="2020-05" db="EMBL/GenBank/DDBJ databases">
        <title>Identification and distribution of gene clusters putatively required for synthesis of sphingolipid metabolism inhibitors in phylogenetically diverse species of the filamentous fungus Fusarium.</title>
        <authorList>
            <person name="Kim H.-S."/>
            <person name="Busman M."/>
            <person name="Brown D.W."/>
            <person name="Divon H."/>
            <person name="Uhlig S."/>
            <person name="Proctor R.H."/>
        </authorList>
    </citation>
    <scope>NUCLEOTIDE SEQUENCE [LARGE SCALE GENOMIC DNA]</scope>
    <source>
        <strain evidence="9 10">NRRL 66243</strain>
    </source>
</reference>
<evidence type="ECO:0000256" key="1">
    <source>
        <dbReference type="ARBA" id="ARBA00001971"/>
    </source>
</evidence>
<sequence length="557" mass="62755">MMSLLPLAADILLTPRRHTNNSITATYPSTMSLSTYLTKPSWVLPILAVVATVLYCINRLFIKPHFSPLKHLPSPKQGPLLLRLIHEPKVSEIETWMDELPHRGLIRYMGVFNQERIYVASPEAAQELLSSNAYKTIKPELQWILANNIAGHGLLIQEGNQHKQARKRFNPVFSPAQMKKWFPTIWSLAVDAIDLLPQHIKREPFAPHGVVAIIELVSAASIDIIGRFGFSTEFQTLQRVTSRESTKGSSDPKVRFGKAYIEMFKTTKRGQMTLRAASLIGPKIALKLPLRAVKTIDSIMALVRATAEDITTDHERNIEKYVARSDPDMLTLLMQTGHFSHQDLVEQTVHFFAAATETVAGSTCWAIHLLSRHPDMQDRLRAEIREHIASPRSDVSQSQLHSLKYLNAVTNEVLRYHSINTLLWREPTQDITLAGERIPKGTKIVFSPWALNRDPAHWGYDARVFNPSRWLDNPSGGADHAYSFLTFGGGPRRCVGEQYARDQLSCFVASLVGRYKFTPVDLQNGSDEGREIGDDFALTLFKILSGWKLSVELVPGW</sequence>
<dbReference type="PANTHER" id="PTHR24305">
    <property type="entry name" value="CYTOCHROME P450"/>
    <property type="match status" value="1"/>
</dbReference>
<keyword evidence="7 9" id="KW-0503">Monooxygenase</keyword>
<dbReference type="InterPro" id="IPR036396">
    <property type="entry name" value="Cyt_P450_sf"/>
</dbReference>